<protein>
    <submittedName>
        <fullName evidence="1">Uncharacterized protein</fullName>
    </submittedName>
</protein>
<evidence type="ECO:0000313" key="1">
    <source>
        <dbReference type="EMBL" id="KAG8535908.1"/>
    </source>
</evidence>
<dbReference type="EMBL" id="WNYA01054156">
    <property type="protein sequence ID" value="KAG8535908.1"/>
    <property type="molecule type" value="Genomic_DNA"/>
</dbReference>
<reference evidence="1" key="1">
    <citation type="thesis" date="2020" institute="ProQuest LLC" country="789 East Eisenhower Parkway, Ann Arbor, MI, USA">
        <title>Comparative Genomics and Chromosome Evolution.</title>
        <authorList>
            <person name="Mudd A.B."/>
        </authorList>
    </citation>
    <scope>NUCLEOTIDE SEQUENCE</scope>
    <source>
        <strain evidence="1">237g6f4</strain>
        <tissue evidence="1">Blood</tissue>
    </source>
</reference>
<name>A0AAV6YIG3_ENGPU</name>
<gene>
    <name evidence="1" type="ORF">GDO81_027483</name>
</gene>
<proteinExistence type="predicted"/>
<comment type="caution">
    <text evidence="1">The sequence shown here is derived from an EMBL/GenBank/DDBJ whole genome shotgun (WGS) entry which is preliminary data.</text>
</comment>
<evidence type="ECO:0000313" key="2">
    <source>
        <dbReference type="Proteomes" id="UP000824782"/>
    </source>
</evidence>
<dbReference type="Proteomes" id="UP000824782">
    <property type="component" value="Unassembled WGS sequence"/>
</dbReference>
<accession>A0AAV6YIG3</accession>
<organism evidence="1 2">
    <name type="scientific">Engystomops pustulosus</name>
    <name type="common">Tungara frog</name>
    <name type="synonym">Physalaemus pustulosus</name>
    <dbReference type="NCBI Taxonomy" id="76066"/>
    <lineage>
        <taxon>Eukaryota</taxon>
        <taxon>Metazoa</taxon>
        <taxon>Chordata</taxon>
        <taxon>Craniata</taxon>
        <taxon>Vertebrata</taxon>
        <taxon>Euteleostomi</taxon>
        <taxon>Amphibia</taxon>
        <taxon>Batrachia</taxon>
        <taxon>Anura</taxon>
        <taxon>Neobatrachia</taxon>
        <taxon>Hyloidea</taxon>
        <taxon>Leptodactylidae</taxon>
        <taxon>Leiuperinae</taxon>
        <taxon>Engystomops</taxon>
    </lineage>
</organism>
<sequence>MADDPAASHRVCVLLDFFFSLFSQQCQLQRYGKKCPSSPEPSPPAEERVGLWTGACRTSGAESALRYFVLCRVCGNGEDLTCEAADTGIRNVLPQMANISAIKNFFFFWLVLHWSL</sequence>
<dbReference type="AlphaFoldDB" id="A0AAV6YIG3"/>
<keyword evidence="2" id="KW-1185">Reference proteome</keyword>